<evidence type="ECO:0000313" key="2">
    <source>
        <dbReference type="Proteomes" id="UP000245921"/>
    </source>
</evidence>
<reference evidence="1 2" key="1">
    <citation type="submission" date="2018-05" db="EMBL/GenBank/DDBJ databases">
        <title>Genomic Encyclopedia of Type Strains, Phase IV (KMG-IV): sequencing the most valuable type-strain genomes for metagenomic binning, comparative biology and taxonomic classification.</title>
        <authorList>
            <person name="Goeker M."/>
        </authorList>
    </citation>
    <scope>NUCLEOTIDE SEQUENCE [LARGE SCALE GENOMIC DNA]</scope>
    <source>
        <strain evidence="1 2">DSM 24906</strain>
    </source>
</reference>
<accession>A0AA45C556</accession>
<protein>
    <recommendedName>
        <fullName evidence="3">EF-hand domain-containing protein</fullName>
    </recommendedName>
</protein>
<keyword evidence="2" id="KW-1185">Reference proteome</keyword>
<sequence length="447" mass="51370">MRKFLLIFIVCLISIVSFSEFRELVFRSDEKTGLDIPQVFTFSELLDKFGEDFDANWYSLRIKDVNDKDIVYQITDMDSNDRISSDDLISFCFKGEARLVVSDDFDMDVLHFDSNFEVLNDDDSYIVNNKNFSFKISNKGLISFISFDGNEGNIFNEIGTARVAGWSGSSYYIDGKLGKHVENTSNGFSVKSLKVSDPGAVSISVKSVLTYDDLPGFNQEIVSTVFYTGDVVVNNKFYFTNYVDLMKLQVMATNPLLSMDDSSLHILPVFRRLVWAEQLGIRSVDYWKQRDSIKFFNDIPYIAFNAGEANSPLWWGASYLFGSMENFRANYSDKLNIAAVEILPTKPVVYSDFKKFIMGSSWMYESREFRDGFFRWMPDEFNLYEPTKGVFNGTSDQEIGDNLMMKFKAGDIVEFDRIYSVYGTKNVKNIFEFLNNRSLEIQSVTIK</sequence>
<dbReference type="InterPro" id="IPR018247">
    <property type="entry name" value="EF_Hand_1_Ca_BS"/>
</dbReference>
<proteinExistence type="predicted"/>
<organism evidence="1 2">
    <name type="scientific">Oceanotoga teriensis</name>
    <dbReference type="NCBI Taxonomy" id="515440"/>
    <lineage>
        <taxon>Bacteria</taxon>
        <taxon>Thermotogati</taxon>
        <taxon>Thermotogota</taxon>
        <taxon>Thermotogae</taxon>
        <taxon>Petrotogales</taxon>
        <taxon>Petrotogaceae</taxon>
        <taxon>Oceanotoga</taxon>
    </lineage>
</organism>
<dbReference type="AlphaFoldDB" id="A0AA45C556"/>
<dbReference type="PROSITE" id="PS00018">
    <property type="entry name" value="EF_HAND_1"/>
    <property type="match status" value="1"/>
</dbReference>
<dbReference type="RefSeq" id="WP_109605993.1">
    <property type="nucleotide sequence ID" value="NZ_JAMHJO010000002.1"/>
</dbReference>
<evidence type="ECO:0000313" key="1">
    <source>
        <dbReference type="EMBL" id="PWJ88070.1"/>
    </source>
</evidence>
<comment type="caution">
    <text evidence="1">The sequence shown here is derived from an EMBL/GenBank/DDBJ whole genome shotgun (WGS) entry which is preliminary data.</text>
</comment>
<dbReference type="EMBL" id="QGGI01000020">
    <property type="protein sequence ID" value="PWJ88070.1"/>
    <property type="molecule type" value="Genomic_DNA"/>
</dbReference>
<dbReference type="Proteomes" id="UP000245921">
    <property type="component" value="Unassembled WGS sequence"/>
</dbReference>
<name>A0AA45C556_9BACT</name>
<evidence type="ECO:0008006" key="3">
    <source>
        <dbReference type="Google" id="ProtNLM"/>
    </source>
</evidence>
<gene>
    <name evidence="1" type="ORF">C7380_1208</name>
</gene>